<evidence type="ECO:0008006" key="3">
    <source>
        <dbReference type="Google" id="ProtNLM"/>
    </source>
</evidence>
<organism evidence="1 2">
    <name type="scientific">Gossypium darwinii</name>
    <name type="common">Darwin's cotton</name>
    <name type="synonym">Gossypium barbadense var. darwinii</name>
    <dbReference type="NCBI Taxonomy" id="34276"/>
    <lineage>
        <taxon>Eukaryota</taxon>
        <taxon>Viridiplantae</taxon>
        <taxon>Streptophyta</taxon>
        <taxon>Embryophyta</taxon>
        <taxon>Tracheophyta</taxon>
        <taxon>Spermatophyta</taxon>
        <taxon>Magnoliopsida</taxon>
        <taxon>eudicotyledons</taxon>
        <taxon>Gunneridae</taxon>
        <taxon>Pentapetalae</taxon>
        <taxon>rosids</taxon>
        <taxon>malvids</taxon>
        <taxon>Malvales</taxon>
        <taxon>Malvaceae</taxon>
        <taxon>Malvoideae</taxon>
        <taxon>Gossypium</taxon>
    </lineage>
</organism>
<evidence type="ECO:0000313" key="1">
    <source>
        <dbReference type="EMBL" id="TYH28892.1"/>
    </source>
</evidence>
<name>A0A5D2HFE7_GOSDA</name>
<evidence type="ECO:0000313" key="2">
    <source>
        <dbReference type="Proteomes" id="UP000323506"/>
    </source>
</evidence>
<proteinExistence type="predicted"/>
<dbReference type="EMBL" id="CM017689">
    <property type="protein sequence ID" value="TYH28892.1"/>
    <property type="molecule type" value="Genomic_DNA"/>
</dbReference>
<keyword evidence="2" id="KW-1185">Reference proteome</keyword>
<dbReference type="AlphaFoldDB" id="A0A5D2HFE7"/>
<accession>A0A5D2HFE7</accession>
<gene>
    <name evidence="1" type="ORF">ES288_A02G180300v1</name>
</gene>
<reference evidence="1 2" key="1">
    <citation type="submission" date="2019-06" db="EMBL/GenBank/DDBJ databases">
        <title>WGS assembly of Gossypium darwinii.</title>
        <authorList>
            <person name="Chen Z.J."/>
            <person name="Sreedasyam A."/>
            <person name="Ando A."/>
            <person name="Song Q."/>
            <person name="De L."/>
            <person name="Hulse-Kemp A."/>
            <person name="Ding M."/>
            <person name="Ye W."/>
            <person name="Kirkbride R."/>
            <person name="Jenkins J."/>
            <person name="Plott C."/>
            <person name="Lovell J."/>
            <person name="Lin Y.-M."/>
            <person name="Vaughn R."/>
            <person name="Liu B."/>
            <person name="Li W."/>
            <person name="Simpson S."/>
            <person name="Scheffler B."/>
            <person name="Saski C."/>
            <person name="Grover C."/>
            <person name="Hu G."/>
            <person name="Conover J."/>
            <person name="Carlson J."/>
            <person name="Shu S."/>
            <person name="Boston L."/>
            <person name="Williams M."/>
            <person name="Peterson D."/>
            <person name="Mcgee K."/>
            <person name="Jones D."/>
            <person name="Wendel J."/>
            <person name="Stelly D."/>
            <person name="Grimwood J."/>
            <person name="Schmutz J."/>
        </authorList>
    </citation>
    <scope>NUCLEOTIDE SEQUENCE [LARGE SCALE GENOMIC DNA]</scope>
    <source>
        <strain evidence="1">1808015.09</strain>
    </source>
</reference>
<dbReference type="Proteomes" id="UP000323506">
    <property type="component" value="Chromosome A02"/>
</dbReference>
<sequence length="188" mass="21810">MCRRCQIRAETIEHIFWECPPAKDTWEQLHMVWASSDDNSDFIVWLKNTFESRSMALCRMTVCALWVLWTSRNKFIHEGENQIGVQIARFVQNFLKELDDLKSAIPKRRICVDRWTALMGSRLKVNFDAAFNNHNKESCSGLVIRNSKVEVICCKTEMNLNIMSFFFRRSSSVSSGTEVGVTTWVEGD</sequence>
<protein>
    <recommendedName>
        <fullName evidence="3">Reverse transcriptase zinc-binding domain-containing protein</fullName>
    </recommendedName>
</protein>